<dbReference type="HOGENOM" id="CLU_3072467_0_0_1"/>
<dbReference type="AlphaFoldDB" id="M1A4V7"/>
<organism evidence="1 2">
    <name type="scientific">Solanum tuberosum</name>
    <name type="common">Potato</name>
    <dbReference type="NCBI Taxonomy" id="4113"/>
    <lineage>
        <taxon>Eukaryota</taxon>
        <taxon>Viridiplantae</taxon>
        <taxon>Streptophyta</taxon>
        <taxon>Embryophyta</taxon>
        <taxon>Tracheophyta</taxon>
        <taxon>Spermatophyta</taxon>
        <taxon>Magnoliopsida</taxon>
        <taxon>eudicotyledons</taxon>
        <taxon>Gunneridae</taxon>
        <taxon>Pentapetalae</taxon>
        <taxon>asterids</taxon>
        <taxon>lamiids</taxon>
        <taxon>Solanales</taxon>
        <taxon>Solanaceae</taxon>
        <taxon>Solanoideae</taxon>
        <taxon>Solaneae</taxon>
        <taxon>Solanum</taxon>
    </lineage>
</organism>
<evidence type="ECO:0000313" key="1">
    <source>
        <dbReference type="EnsemblPlants" id="PGSC0003DMT400014784"/>
    </source>
</evidence>
<protein>
    <submittedName>
        <fullName evidence="1">Uncharacterized protein</fullName>
    </submittedName>
</protein>
<reference evidence="1" key="2">
    <citation type="submission" date="2015-06" db="UniProtKB">
        <authorList>
            <consortium name="EnsemblPlants"/>
        </authorList>
    </citation>
    <scope>IDENTIFICATION</scope>
    <source>
        <strain evidence="1">DM1-3 516 R44</strain>
    </source>
</reference>
<keyword evidence="2" id="KW-1185">Reference proteome</keyword>
<dbReference type="EnsemblPlants" id="PGSC0003DMT400014784">
    <property type="protein sequence ID" value="PGSC0003DMT400014784"/>
    <property type="gene ID" value="PGSC0003DMG400005767"/>
</dbReference>
<dbReference type="InParanoid" id="M1A4V7"/>
<accession>M1A4V7</accession>
<dbReference type="PaxDb" id="4113-PGSC0003DMT400014784"/>
<reference evidence="2" key="1">
    <citation type="journal article" date="2011" name="Nature">
        <title>Genome sequence and analysis of the tuber crop potato.</title>
        <authorList>
            <consortium name="The Potato Genome Sequencing Consortium"/>
        </authorList>
    </citation>
    <scope>NUCLEOTIDE SEQUENCE [LARGE SCALE GENOMIC DNA]</scope>
    <source>
        <strain evidence="2">cv. DM1-3 516 R44</strain>
    </source>
</reference>
<name>M1A4V7_SOLTU</name>
<dbReference type="Gramene" id="PGSC0003DMT400014784">
    <property type="protein sequence ID" value="PGSC0003DMT400014784"/>
    <property type="gene ID" value="PGSC0003DMG400005767"/>
</dbReference>
<dbReference type="Proteomes" id="UP000011115">
    <property type="component" value="Unassembled WGS sequence"/>
</dbReference>
<sequence length="53" mass="6533">MTDVNRHKNCLSIGEGVYEHYKEKLYKILCGLYYKWWTISFVIKFLYRSPIRQ</sequence>
<proteinExistence type="predicted"/>
<evidence type="ECO:0000313" key="2">
    <source>
        <dbReference type="Proteomes" id="UP000011115"/>
    </source>
</evidence>